<dbReference type="EMBL" id="JASNQZ010000011">
    <property type="protein sequence ID" value="KAL0950986.1"/>
    <property type="molecule type" value="Genomic_DNA"/>
</dbReference>
<evidence type="ECO:0000313" key="4">
    <source>
        <dbReference type="Proteomes" id="UP001556367"/>
    </source>
</evidence>
<evidence type="ECO:0000256" key="1">
    <source>
        <dbReference type="SAM" id="Coils"/>
    </source>
</evidence>
<protein>
    <submittedName>
        <fullName evidence="3">Uncharacterized protein</fullName>
    </submittedName>
</protein>
<feature type="compositionally biased region" description="Basic and acidic residues" evidence="2">
    <location>
        <begin position="415"/>
        <end position="431"/>
    </location>
</feature>
<feature type="coiled-coil region" evidence="1">
    <location>
        <begin position="102"/>
        <end position="171"/>
    </location>
</feature>
<dbReference type="Proteomes" id="UP001556367">
    <property type="component" value="Unassembled WGS sequence"/>
</dbReference>
<gene>
    <name evidence="3" type="ORF">HGRIS_007733</name>
</gene>
<name>A0ABR3J5R8_9AGAR</name>
<feature type="region of interest" description="Disordered" evidence="2">
    <location>
        <begin position="367"/>
        <end position="431"/>
    </location>
</feature>
<reference evidence="4" key="1">
    <citation type="submission" date="2024-06" db="EMBL/GenBank/DDBJ databases">
        <title>Multi-omics analyses provide insights into the biosynthesis of the anticancer antibiotic pleurotin in Hohenbuehelia grisea.</title>
        <authorList>
            <person name="Weaver J.A."/>
            <person name="Alberti F."/>
        </authorList>
    </citation>
    <scope>NUCLEOTIDE SEQUENCE [LARGE SCALE GENOMIC DNA]</scope>
    <source>
        <strain evidence="4">T-177</strain>
    </source>
</reference>
<proteinExistence type="predicted"/>
<keyword evidence="4" id="KW-1185">Reference proteome</keyword>
<sequence length="431" mass="48219">MDGESAQVVINLLTQEIKALNGQLRLSQEGSRHSVDSGLLEKVAVLESENRSLKQEVATLERKLSSRHAGGSHLSDQKSETLRLQVTLDETSDELAASLIAREKCLKEMDALREKNDALSNKHDTLRTKYKASKALAEEVTQASNQVIKKLEESEVKVTDAQADLDALRKSMEKAPEGPQLNLMEWVSGTAVTHRAGRPKLQFADLTVFLKDSRLDLPKGTAKFLKDGVSLHFNINEVLWPSSGMQRLISLHATHRYNPKLAEGWEPRNLQTQIGDKREVFFLSREGWIYCGRYCCKHSGELSPLQMKELTQETISYIHKQTTLFPNLVPPFLVSMIPGMYAIGALRASFMALEYDGYNEELASHLRKNEEPSQGTGGMTGRRQAKTEGSKAKTYRSNESKKPPRQGTGGKPKRRLSEAESSKAKRSKRSE</sequence>
<keyword evidence="1" id="KW-0175">Coiled coil</keyword>
<evidence type="ECO:0000313" key="3">
    <source>
        <dbReference type="EMBL" id="KAL0950986.1"/>
    </source>
</evidence>
<evidence type="ECO:0000256" key="2">
    <source>
        <dbReference type="SAM" id="MobiDB-lite"/>
    </source>
</evidence>
<accession>A0ABR3J5R8</accession>
<organism evidence="3 4">
    <name type="scientific">Hohenbuehelia grisea</name>
    <dbReference type="NCBI Taxonomy" id="104357"/>
    <lineage>
        <taxon>Eukaryota</taxon>
        <taxon>Fungi</taxon>
        <taxon>Dikarya</taxon>
        <taxon>Basidiomycota</taxon>
        <taxon>Agaricomycotina</taxon>
        <taxon>Agaricomycetes</taxon>
        <taxon>Agaricomycetidae</taxon>
        <taxon>Agaricales</taxon>
        <taxon>Pleurotineae</taxon>
        <taxon>Pleurotaceae</taxon>
        <taxon>Hohenbuehelia</taxon>
    </lineage>
</organism>
<feature type="compositionally biased region" description="Basic and acidic residues" evidence="2">
    <location>
        <begin position="385"/>
        <end position="402"/>
    </location>
</feature>
<comment type="caution">
    <text evidence="3">The sequence shown here is derived from an EMBL/GenBank/DDBJ whole genome shotgun (WGS) entry which is preliminary data.</text>
</comment>